<sequence>MANRAQNLTTNAGLIAMIDDELQDTVTGFLLAGVGNVDLRMKSNYLIVDSREKCITFMCSIKPCVRRRVLDSDLGLFDVNAGTRPHIAWGHLQQCFPVDPLLIIDTESRRGGSTNVKAHEDIIGHLK</sequence>
<dbReference type="PANTHER" id="PTHR13861:SF2">
    <property type="entry name" value="V-TYPE PROTON ATPASE SUBUNIT F"/>
    <property type="match status" value="1"/>
</dbReference>
<comment type="caution">
    <text evidence="1">The sequence shown here is derived from an EMBL/GenBank/DDBJ whole genome shotgun (WGS) entry which is preliminary data.</text>
</comment>
<dbReference type="Gene3D" id="3.40.50.10580">
    <property type="entry name" value="ATPase, V1 complex, subunit F"/>
    <property type="match status" value="1"/>
</dbReference>
<accession>A0A6L2JYU3</accession>
<evidence type="ECO:0000313" key="1">
    <source>
        <dbReference type="EMBL" id="GEU42278.1"/>
    </source>
</evidence>
<dbReference type="GO" id="GO:0034220">
    <property type="term" value="P:monoatomic ion transmembrane transport"/>
    <property type="evidence" value="ECO:0007669"/>
    <property type="project" value="InterPro"/>
</dbReference>
<protein>
    <submittedName>
        <fullName evidence="1">V-type proton ATPase subunit F</fullName>
    </submittedName>
</protein>
<dbReference type="InterPro" id="IPR036906">
    <property type="entry name" value="ATPase_V1_fsu_sf"/>
</dbReference>
<dbReference type="EMBL" id="BKCJ010001548">
    <property type="protein sequence ID" value="GEU42278.1"/>
    <property type="molecule type" value="Genomic_DNA"/>
</dbReference>
<reference evidence="1" key="1">
    <citation type="journal article" date="2019" name="Sci. Rep.">
        <title>Draft genome of Tanacetum cinerariifolium, the natural source of mosquito coil.</title>
        <authorList>
            <person name="Yamashiro T."/>
            <person name="Shiraishi A."/>
            <person name="Satake H."/>
            <person name="Nakayama K."/>
        </authorList>
    </citation>
    <scope>NUCLEOTIDE SEQUENCE</scope>
</reference>
<dbReference type="PANTHER" id="PTHR13861">
    <property type="entry name" value="VACUOLAR ATP SYNTHASE SUBUNIT F"/>
    <property type="match status" value="1"/>
</dbReference>
<proteinExistence type="predicted"/>
<name>A0A6L2JYU3_TANCI</name>
<gene>
    <name evidence="1" type="ORF">Tci_014256</name>
</gene>
<dbReference type="GO" id="GO:0016020">
    <property type="term" value="C:membrane"/>
    <property type="evidence" value="ECO:0007669"/>
    <property type="project" value="TreeGrafter"/>
</dbReference>
<organism evidence="1">
    <name type="scientific">Tanacetum cinerariifolium</name>
    <name type="common">Dalmatian daisy</name>
    <name type="synonym">Chrysanthemum cinerariifolium</name>
    <dbReference type="NCBI Taxonomy" id="118510"/>
    <lineage>
        <taxon>Eukaryota</taxon>
        <taxon>Viridiplantae</taxon>
        <taxon>Streptophyta</taxon>
        <taxon>Embryophyta</taxon>
        <taxon>Tracheophyta</taxon>
        <taxon>Spermatophyta</taxon>
        <taxon>Magnoliopsida</taxon>
        <taxon>eudicotyledons</taxon>
        <taxon>Gunneridae</taxon>
        <taxon>Pentapetalae</taxon>
        <taxon>asterids</taxon>
        <taxon>campanulids</taxon>
        <taxon>Asterales</taxon>
        <taxon>Asteraceae</taxon>
        <taxon>Asteroideae</taxon>
        <taxon>Anthemideae</taxon>
        <taxon>Anthemidinae</taxon>
        <taxon>Tanacetum</taxon>
    </lineage>
</organism>
<dbReference type="AlphaFoldDB" id="A0A6L2JYU3"/>